<feature type="region of interest" description="Disordered" evidence="1">
    <location>
        <begin position="1"/>
        <end position="35"/>
    </location>
</feature>
<reference evidence="2" key="1">
    <citation type="submission" date="2018-05" db="EMBL/GenBank/DDBJ databases">
        <authorList>
            <person name="Lanie J.A."/>
            <person name="Ng W.-L."/>
            <person name="Kazmierczak K.M."/>
            <person name="Andrzejewski T.M."/>
            <person name="Davidsen T.M."/>
            <person name="Wayne K.J."/>
            <person name="Tettelin H."/>
            <person name="Glass J.I."/>
            <person name="Rusch D."/>
            <person name="Podicherti R."/>
            <person name="Tsui H.-C.T."/>
            <person name="Winkler M.E."/>
        </authorList>
    </citation>
    <scope>NUCLEOTIDE SEQUENCE</scope>
</reference>
<feature type="non-terminal residue" evidence="2">
    <location>
        <position position="74"/>
    </location>
</feature>
<dbReference type="AlphaFoldDB" id="A0A383F1I6"/>
<evidence type="ECO:0000256" key="1">
    <source>
        <dbReference type="SAM" id="MobiDB-lite"/>
    </source>
</evidence>
<organism evidence="2">
    <name type="scientific">marine metagenome</name>
    <dbReference type="NCBI Taxonomy" id="408172"/>
    <lineage>
        <taxon>unclassified sequences</taxon>
        <taxon>metagenomes</taxon>
        <taxon>ecological metagenomes</taxon>
    </lineage>
</organism>
<gene>
    <name evidence="2" type="ORF">METZ01_LOCUS515881</name>
</gene>
<accession>A0A383F1I6</accession>
<protein>
    <submittedName>
        <fullName evidence="2">Uncharacterized protein</fullName>
    </submittedName>
</protein>
<sequence>MKRDHSDLLENDESEESDYPGTTPPRNRGDSPRPKTIIDEVLSAARSSNYKVGGELREFYTIGELAKLLHRKSV</sequence>
<evidence type="ECO:0000313" key="2">
    <source>
        <dbReference type="EMBL" id="SVE63027.1"/>
    </source>
</evidence>
<dbReference type="EMBL" id="UINC01230763">
    <property type="protein sequence ID" value="SVE63027.1"/>
    <property type="molecule type" value="Genomic_DNA"/>
</dbReference>
<feature type="non-terminal residue" evidence="2">
    <location>
        <position position="1"/>
    </location>
</feature>
<proteinExistence type="predicted"/>
<name>A0A383F1I6_9ZZZZ</name>
<feature type="compositionally biased region" description="Acidic residues" evidence="1">
    <location>
        <begin position="9"/>
        <end position="18"/>
    </location>
</feature>